<proteinExistence type="predicted"/>
<name>A0A2G8KK58_STIJA</name>
<dbReference type="EMBL" id="MRZV01000527">
    <property type="protein sequence ID" value="PIK48350.1"/>
    <property type="molecule type" value="Genomic_DNA"/>
</dbReference>
<evidence type="ECO:0000256" key="1">
    <source>
        <dbReference type="SAM" id="MobiDB-lite"/>
    </source>
</evidence>
<accession>A0A2G8KK58</accession>
<feature type="region of interest" description="Disordered" evidence="1">
    <location>
        <begin position="57"/>
        <end position="109"/>
    </location>
</feature>
<protein>
    <recommendedName>
        <fullName evidence="4">Polyadenylate-binding protein-interacting protein 2B</fullName>
    </recommendedName>
</protein>
<dbReference type="InterPro" id="IPR040396">
    <property type="entry name" value="PAIP2-like"/>
</dbReference>
<dbReference type="GO" id="GO:0045947">
    <property type="term" value="P:negative regulation of translational initiation"/>
    <property type="evidence" value="ECO:0007669"/>
    <property type="project" value="InterPro"/>
</dbReference>
<evidence type="ECO:0000313" key="2">
    <source>
        <dbReference type="EMBL" id="PIK48350.1"/>
    </source>
</evidence>
<organism evidence="2 3">
    <name type="scientific">Stichopus japonicus</name>
    <name type="common">Sea cucumber</name>
    <dbReference type="NCBI Taxonomy" id="307972"/>
    <lineage>
        <taxon>Eukaryota</taxon>
        <taxon>Metazoa</taxon>
        <taxon>Echinodermata</taxon>
        <taxon>Eleutherozoa</taxon>
        <taxon>Echinozoa</taxon>
        <taxon>Holothuroidea</taxon>
        <taxon>Aspidochirotacea</taxon>
        <taxon>Aspidochirotida</taxon>
        <taxon>Stichopodidae</taxon>
        <taxon>Apostichopus</taxon>
    </lineage>
</organism>
<gene>
    <name evidence="2" type="ORF">BSL78_14799</name>
</gene>
<dbReference type="GO" id="GO:0005737">
    <property type="term" value="C:cytoplasm"/>
    <property type="evidence" value="ECO:0007669"/>
    <property type="project" value="TreeGrafter"/>
</dbReference>
<dbReference type="Proteomes" id="UP000230750">
    <property type="component" value="Unassembled WGS sequence"/>
</dbReference>
<evidence type="ECO:0000313" key="3">
    <source>
        <dbReference type="Proteomes" id="UP000230750"/>
    </source>
</evidence>
<comment type="caution">
    <text evidence="2">The sequence shown here is derived from an EMBL/GenBank/DDBJ whole genome shotgun (WGS) entry which is preliminary data.</text>
</comment>
<evidence type="ECO:0008006" key="4">
    <source>
        <dbReference type="Google" id="ProtNLM"/>
    </source>
</evidence>
<reference evidence="2 3" key="1">
    <citation type="journal article" date="2017" name="PLoS Biol.">
        <title>The sea cucumber genome provides insights into morphological evolution and visceral regeneration.</title>
        <authorList>
            <person name="Zhang X."/>
            <person name="Sun L."/>
            <person name="Yuan J."/>
            <person name="Sun Y."/>
            <person name="Gao Y."/>
            <person name="Zhang L."/>
            <person name="Li S."/>
            <person name="Dai H."/>
            <person name="Hamel J.F."/>
            <person name="Liu C."/>
            <person name="Yu Y."/>
            <person name="Liu S."/>
            <person name="Lin W."/>
            <person name="Guo K."/>
            <person name="Jin S."/>
            <person name="Xu P."/>
            <person name="Storey K.B."/>
            <person name="Huan P."/>
            <person name="Zhang T."/>
            <person name="Zhou Y."/>
            <person name="Zhang J."/>
            <person name="Lin C."/>
            <person name="Li X."/>
            <person name="Xing L."/>
            <person name="Huo D."/>
            <person name="Sun M."/>
            <person name="Wang L."/>
            <person name="Mercier A."/>
            <person name="Li F."/>
            <person name="Yang H."/>
            <person name="Xiang J."/>
        </authorList>
    </citation>
    <scope>NUCLEOTIDE SEQUENCE [LARGE SCALE GENOMIC DNA]</scope>
    <source>
        <strain evidence="2">Shaxun</strain>
        <tissue evidence="2">Muscle</tissue>
    </source>
</reference>
<dbReference type="PANTHER" id="PTHR13154:SF6">
    <property type="entry name" value="GEO05078P1"/>
    <property type="match status" value="1"/>
</dbReference>
<dbReference type="OrthoDB" id="10606803at2759"/>
<dbReference type="PANTHER" id="PTHR13154">
    <property type="entry name" value="POLYADENYLATE-BINDING PROTEIN-INTERACTING PROTEIN 2"/>
    <property type="match status" value="1"/>
</dbReference>
<keyword evidence="3" id="KW-1185">Reference proteome</keyword>
<dbReference type="GO" id="GO:0000900">
    <property type="term" value="F:mRNA regulatory element binding translation repressor activity"/>
    <property type="evidence" value="ECO:0007669"/>
    <property type="project" value="InterPro"/>
</dbReference>
<feature type="compositionally biased region" description="Polar residues" evidence="1">
    <location>
        <begin position="85"/>
        <end position="109"/>
    </location>
</feature>
<dbReference type="AlphaFoldDB" id="A0A2G8KK58"/>
<feature type="compositionally biased region" description="Acidic residues" evidence="1">
    <location>
        <begin position="62"/>
        <end position="73"/>
    </location>
</feature>
<sequence>MLTVMDGNLDPFAEFMWMEEQDAFDLKVIEELIEEEQIQEDFDDMMAEEEEHYNNSIQILPYEEEIDTELPDEEPSRSQTDDYDSVQTQQDETSTVIPETTNNVPWSNETNLNINSEIKGQTEIDKFPGNKI</sequence>